<protein>
    <submittedName>
        <fullName evidence="2">Uncharacterized protein DUF3810</fullName>
    </submittedName>
</protein>
<name>A0A562SDG3_9BACT</name>
<comment type="caution">
    <text evidence="2">The sequence shown here is derived from an EMBL/GenBank/DDBJ whole genome shotgun (WGS) entry which is preliminary data.</text>
</comment>
<keyword evidence="1" id="KW-0812">Transmembrane</keyword>
<feature type="transmembrane region" description="Helical" evidence="1">
    <location>
        <begin position="21"/>
        <end position="46"/>
    </location>
</feature>
<organism evidence="2 3">
    <name type="scientific">Lacibacter cauensis</name>
    <dbReference type="NCBI Taxonomy" id="510947"/>
    <lineage>
        <taxon>Bacteria</taxon>
        <taxon>Pseudomonadati</taxon>
        <taxon>Bacteroidota</taxon>
        <taxon>Chitinophagia</taxon>
        <taxon>Chitinophagales</taxon>
        <taxon>Chitinophagaceae</taxon>
        <taxon>Lacibacter</taxon>
    </lineage>
</organism>
<sequence>MLQTGKPVSTVHLISMTYGKLIRLSLLIALLILALFIFFVSGNHVWIEKNYANGFYPGLSRFLRLLFGWLPFSLGDVLYSIVAVTVLWQLGKFVVRLFHKTDSWRKKLAPLLTAGMILLFVYVYFYLFWGLNYYRQGIEQQLGLKNGKFKKQELIDLNQYLLTQVNSRKQVCLQKKDTIMQNDRMFQSALQGYQTLEKQFSFLRYKQASLKPSMFGKIGNYVGFQGYYNPFTGEGQVNTAIPNFLQPYVVCHEMAHQIGYASESEANFVGFLSATHSPDTLMQYSSYLDMFLYAWGNLRAVDSTAAKQFGEQLHPGVKRDLAAYKKFVYDHRTFISDWTDKLYDYYLKQNRQRKGIESYGEVTGWVLAYRHKYGLK</sequence>
<dbReference type="AlphaFoldDB" id="A0A562SDG3"/>
<reference evidence="2 3" key="1">
    <citation type="journal article" date="2015" name="Stand. Genomic Sci.">
        <title>Genomic Encyclopedia of Bacterial and Archaeal Type Strains, Phase III: the genomes of soil and plant-associated and newly described type strains.</title>
        <authorList>
            <person name="Whitman W.B."/>
            <person name="Woyke T."/>
            <person name="Klenk H.P."/>
            <person name="Zhou Y."/>
            <person name="Lilburn T.G."/>
            <person name="Beck B.J."/>
            <person name="De Vos P."/>
            <person name="Vandamme P."/>
            <person name="Eisen J.A."/>
            <person name="Garrity G."/>
            <person name="Hugenholtz P."/>
            <person name="Kyrpides N.C."/>
        </authorList>
    </citation>
    <scope>NUCLEOTIDE SEQUENCE [LARGE SCALE GENOMIC DNA]</scope>
    <source>
        <strain evidence="2 3">CGMCC 1.7271</strain>
    </source>
</reference>
<keyword evidence="3" id="KW-1185">Reference proteome</keyword>
<dbReference type="EMBL" id="VLLE01000006">
    <property type="protein sequence ID" value="TWI79319.1"/>
    <property type="molecule type" value="Genomic_DNA"/>
</dbReference>
<evidence type="ECO:0000256" key="1">
    <source>
        <dbReference type="SAM" id="Phobius"/>
    </source>
</evidence>
<gene>
    <name evidence="2" type="ORF">IQ13_3723</name>
</gene>
<dbReference type="Proteomes" id="UP000316167">
    <property type="component" value="Unassembled WGS sequence"/>
</dbReference>
<evidence type="ECO:0000313" key="3">
    <source>
        <dbReference type="Proteomes" id="UP000316167"/>
    </source>
</evidence>
<evidence type="ECO:0000313" key="2">
    <source>
        <dbReference type="EMBL" id="TWI79319.1"/>
    </source>
</evidence>
<keyword evidence="1" id="KW-1133">Transmembrane helix</keyword>
<proteinExistence type="predicted"/>
<dbReference type="InterPro" id="IPR024294">
    <property type="entry name" value="DUF3810"/>
</dbReference>
<feature type="transmembrane region" description="Helical" evidence="1">
    <location>
        <begin position="66"/>
        <end position="88"/>
    </location>
</feature>
<dbReference type="Pfam" id="PF12725">
    <property type="entry name" value="DUF3810"/>
    <property type="match status" value="1"/>
</dbReference>
<keyword evidence="1" id="KW-0472">Membrane</keyword>
<feature type="transmembrane region" description="Helical" evidence="1">
    <location>
        <begin position="108"/>
        <end position="129"/>
    </location>
</feature>
<accession>A0A562SDG3</accession>